<dbReference type="PANTHER" id="PTHR47950:SF27">
    <property type="entry name" value="IG-LIKE DOMAIN-CONTAINING PROTEIN"/>
    <property type="match status" value="1"/>
</dbReference>
<organism evidence="3 4">
    <name type="scientific">Panicum miliaceum</name>
    <name type="common">Proso millet</name>
    <name type="synonym">Broomcorn millet</name>
    <dbReference type="NCBI Taxonomy" id="4540"/>
    <lineage>
        <taxon>Eukaryota</taxon>
        <taxon>Viridiplantae</taxon>
        <taxon>Streptophyta</taxon>
        <taxon>Embryophyta</taxon>
        <taxon>Tracheophyta</taxon>
        <taxon>Spermatophyta</taxon>
        <taxon>Magnoliopsida</taxon>
        <taxon>Liliopsida</taxon>
        <taxon>Poales</taxon>
        <taxon>Poaceae</taxon>
        <taxon>PACMAD clade</taxon>
        <taxon>Panicoideae</taxon>
        <taxon>Panicodae</taxon>
        <taxon>Paniceae</taxon>
        <taxon>Panicinae</taxon>
        <taxon>Panicum</taxon>
        <taxon>Panicum sect. Panicum</taxon>
    </lineage>
</organism>
<reference evidence="4" key="1">
    <citation type="journal article" date="2019" name="Nat. Commun.">
        <title>The genome of broomcorn millet.</title>
        <authorList>
            <person name="Zou C."/>
            <person name="Miki D."/>
            <person name="Li D."/>
            <person name="Tang Q."/>
            <person name="Xiao L."/>
            <person name="Rajput S."/>
            <person name="Deng P."/>
            <person name="Jia W."/>
            <person name="Huang R."/>
            <person name="Zhang M."/>
            <person name="Sun Y."/>
            <person name="Hu J."/>
            <person name="Fu X."/>
            <person name="Schnable P.S."/>
            <person name="Li F."/>
            <person name="Zhang H."/>
            <person name="Feng B."/>
            <person name="Zhu X."/>
            <person name="Liu R."/>
            <person name="Schnable J.C."/>
            <person name="Zhu J.-K."/>
            <person name="Zhang H."/>
        </authorList>
    </citation>
    <scope>NUCLEOTIDE SEQUENCE [LARGE SCALE GENOMIC DNA]</scope>
</reference>
<feature type="compositionally biased region" description="Basic residues" evidence="2">
    <location>
        <begin position="156"/>
        <end position="171"/>
    </location>
</feature>
<protein>
    <submittedName>
        <fullName evidence="3">Uncharacterized protein</fullName>
    </submittedName>
</protein>
<evidence type="ECO:0000313" key="4">
    <source>
        <dbReference type="Proteomes" id="UP000275267"/>
    </source>
</evidence>
<comment type="similarity">
    <text evidence="1">Belongs to the cytochrome P450 family.</text>
</comment>
<proteinExistence type="inferred from homology"/>
<comment type="caution">
    <text evidence="3">The sequence shown here is derived from an EMBL/GenBank/DDBJ whole genome shotgun (WGS) entry which is preliminary data.</text>
</comment>
<dbReference type="OrthoDB" id="682272at2759"/>
<evidence type="ECO:0000256" key="2">
    <source>
        <dbReference type="SAM" id="MobiDB-lite"/>
    </source>
</evidence>
<sequence>MHGTYAKATGMGHAINDATVAFGSPPPPPSGSGGLCHLYCSPPPPPDANLFGPEAPAASTAHQGPSAARLWRRPRRLRSAVSSASTAGRRAAPSSFYSRPWRRRISLQAPGHSRSSAASTPSPGAGRTAHLPASIAEGYDGGGIMTIWLHAGRRARGPRAARRRPGGRGPHRTFLDTWRTGGHADNSIVFLPPRGKWRALRRFATAELFAPRRLDARRPLRQEKARELVRRVSERAGRGEPVDVRDAAFDAGMDMLSRTLFSVDLDYGELKEISLLAGRPTVSDLFLAVAAADLHGARRRMGALLRGIHGMIRSTSSSCGECVAGRPVSQVEVT</sequence>
<feature type="region of interest" description="Disordered" evidence="2">
    <location>
        <begin position="52"/>
        <end position="130"/>
    </location>
</feature>
<dbReference type="SUPFAM" id="SSF48264">
    <property type="entry name" value="Cytochrome P450"/>
    <property type="match status" value="1"/>
</dbReference>
<feature type="region of interest" description="Disordered" evidence="2">
    <location>
        <begin position="156"/>
        <end position="178"/>
    </location>
</feature>
<gene>
    <name evidence="3" type="ORF">C2845_PM06G25500</name>
</gene>
<dbReference type="AlphaFoldDB" id="A0A3L6RE97"/>
<dbReference type="GO" id="GO:0005506">
    <property type="term" value="F:iron ion binding"/>
    <property type="evidence" value="ECO:0007669"/>
    <property type="project" value="InterPro"/>
</dbReference>
<feature type="compositionally biased region" description="Low complexity" evidence="2">
    <location>
        <begin position="113"/>
        <end position="127"/>
    </location>
</feature>
<dbReference type="PANTHER" id="PTHR47950">
    <property type="entry name" value="CYTOCHROME P450, FAMILY 76, SUBFAMILY C, POLYPEPTIDE 5-RELATED"/>
    <property type="match status" value="1"/>
</dbReference>
<dbReference type="GO" id="GO:0020037">
    <property type="term" value="F:heme binding"/>
    <property type="evidence" value="ECO:0007669"/>
    <property type="project" value="InterPro"/>
</dbReference>
<dbReference type="GO" id="GO:0004497">
    <property type="term" value="F:monooxygenase activity"/>
    <property type="evidence" value="ECO:0007669"/>
    <property type="project" value="InterPro"/>
</dbReference>
<evidence type="ECO:0000313" key="3">
    <source>
        <dbReference type="EMBL" id="RLN00973.1"/>
    </source>
</evidence>
<dbReference type="Pfam" id="PF00067">
    <property type="entry name" value="p450"/>
    <property type="match status" value="1"/>
</dbReference>
<dbReference type="GO" id="GO:0016705">
    <property type="term" value="F:oxidoreductase activity, acting on paired donors, with incorporation or reduction of molecular oxygen"/>
    <property type="evidence" value="ECO:0007669"/>
    <property type="project" value="InterPro"/>
</dbReference>
<dbReference type="EMBL" id="PQIB02000009">
    <property type="protein sequence ID" value="RLN00973.1"/>
    <property type="molecule type" value="Genomic_DNA"/>
</dbReference>
<name>A0A3L6RE97_PANMI</name>
<accession>A0A3L6RE97</accession>
<dbReference type="Proteomes" id="UP000275267">
    <property type="component" value="Unassembled WGS sequence"/>
</dbReference>
<dbReference type="InterPro" id="IPR036396">
    <property type="entry name" value="Cyt_P450_sf"/>
</dbReference>
<keyword evidence="4" id="KW-1185">Reference proteome</keyword>
<dbReference type="Gene3D" id="1.10.630.10">
    <property type="entry name" value="Cytochrome P450"/>
    <property type="match status" value="1"/>
</dbReference>
<dbReference type="InterPro" id="IPR001128">
    <property type="entry name" value="Cyt_P450"/>
</dbReference>
<dbReference type="STRING" id="4540.A0A3L6RE97"/>
<evidence type="ECO:0000256" key="1">
    <source>
        <dbReference type="ARBA" id="ARBA00010617"/>
    </source>
</evidence>